<dbReference type="Proteomes" id="UP001617689">
    <property type="component" value="Unassembled WGS sequence"/>
</dbReference>
<proteinExistence type="predicted"/>
<evidence type="ECO:0000313" key="2">
    <source>
        <dbReference type="Proteomes" id="UP001617689"/>
    </source>
</evidence>
<keyword evidence="2" id="KW-1185">Reference proteome</keyword>
<dbReference type="RefSeq" id="WP_400394626.1">
    <property type="nucleotide sequence ID" value="NZ_JBIXLL010000002.1"/>
</dbReference>
<comment type="caution">
    <text evidence="1">The sequence shown here is derived from an EMBL/GenBank/DDBJ whole genome shotgun (WGS) entry which is preliminary data.</text>
</comment>
<evidence type="ECO:0000313" key="1">
    <source>
        <dbReference type="EMBL" id="MFJ5428545.1"/>
    </source>
</evidence>
<organism evidence="1 2">
    <name type="scientific">Pectobacterium actinidiae</name>
    <dbReference type="NCBI Taxonomy" id="1507808"/>
    <lineage>
        <taxon>Bacteria</taxon>
        <taxon>Pseudomonadati</taxon>
        <taxon>Pseudomonadota</taxon>
        <taxon>Gammaproteobacteria</taxon>
        <taxon>Enterobacterales</taxon>
        <taxon>Pectobacteriaceae</taxon>
        <taxon>Pectobacterium</taxon>
    </lineage>
</organism>
<dbReference type="EMBL" id="JBIXLL010000002">
    <property type="protein sequence ID" value="MFJ5428545.1"/>
    <property type="molecule type" value="Genomic_DNA"/>
</dbReference>
<sequence length="78" mass="9119">MVCKLPINNPELMRPINRLIRSGINVVNVNLNFKRPVIEVDRPFKAWEVGAVDITETRNGVQQIVKMTRWRGAHIIWR</sequence>
<accession>A0ABW8G7P7</accession>
<reference evidence="1 2" key="1">
    <citation type="submission" date="2024-10" db="EMBL/GenBank/DDBJ databases">
        <authorList>
            <person name="Lu C.-H."/>
        </authorList>
    </citation>
    <scope>NUCLEOTIDE SEQUENCE [LARGE SCALE GENOMIC DNA]</scope>
    <source>
        <strain evidence="1 2">22ZTDG03-2</strain>
    </source>
</reference>
<protein>
    <submittedName>
        <fullName evidence="1">Uncharacterized protein</fullName>
    </submittedName>
</protein>
<name>A0ABW8G7P7_9GAMM</name>
<gene>
    <name evidence="1" type="ORF">ACIPUP_05225</name>
</gene>